<feature type="domain" description="PET" evidence="2">
    <location>
        <begin position="190"/>
        <end position="259"/>
    </location>
</feature>
<name>A0A8A5D7W9_9PEZI</name>
<dbReference type="InterPro" id="IPR032710">
    <property type="entry name" value="NTF2-like_dom_sf"/>
</dbReference>
<evidence type="ECO:0000313" key="3">
    <source>
        <dbReference type="EMBL" id="QTE76006.1"/>
    </source>
</evidence>
<protein>
    <submittedName>
        <fullName evidence="3">ScyR6</fullName>
    </submittedName>
</protein>
<dbReference type="SUPFAM" id="SSF54427">
    <property type="entry name" value="NTF2-like"/>
    <property type="match status" value="1"/>
</dbReference>
<dbReference type="GO" id="GO:0008270">
    <property type="term" value="F:zinc ion binding"/>
    <property type="evidence" value="ECO:0007669"/>
    <property type="project" value="InterPro"/>
</dbReference>
<dbReference type="AlphaFoldDB" id="A0A8A5D7W9"/>
<keyword evidence="1" id="KW-0732">Signal</keyword>
<organism evidence="3">
    <name type="scientific">Scytalidium album</name>
    <dbReference type="NCBI Taxonomy" id="1525810"/>
    <lineage>
        <taxon>Eukaryota</taxon>
        <taxon>Fungi</taxon>
        <taxon>Dikarya</taxon>
        <taxon>Ascomycota</taxon>
        <taxon>Pezizomycotina</taxon>
        <taxon>Leotiomycetes</taxon>
        <taxon>Leotiomycetes incertae sedis</taxon>
        <taxon>Scytalidium</taxon>
    </lineage>
</organism>
<proteinExistence type="predicted"/>
<dbReference type="InterPro" id="IPR010442">
    <property type="entry name" value="PET_domain"/>
</dbReference>
<feature type="chain" id="PRO_5032348788" evidence="1">
    <location>
        <begin position="21"/>
        <end position="259"/>
    </location>
</feature>
<accession>A0A8A5D7W9</accession>
<dbReference type="Gene3D" id="3.10.450.50">
    <property type="match status" value="1"/>
</dbReference>
<dbReference type="PROSITE" id="PS51303">
    <property type="entry name" value="PET"/>
    <property type="match status" value="1"/>
</dbReference>
<gene>
    <name evidence="3" type="primary">scyR6</name>
</gene>
<reference evidence="3" key="1">
    <citation type="journal article" date="2020" name="Chem. Sci.">
        <title>Uncovering biosynthetic relationships between antifungal nonadrides and octadrides.</title>
        <authorList>
            <person name="de Mattos-Shipley K.M.J."/>
            <person name="Spencer C."/>
            <person name="Greco C."/>
            <person name="Heard D.M."/>
            <person name="O'Flynn D.E."/>
            <person name="Dao T.T."/>
            <person name="Song Z."/>
            <person name="Mulholland N.P."/>
            <person name="Vincent J.L."/>
            <person name="Simpson T.J."/>
            <person name="Cox R.R."/>
            <person name="Bailey A.M."/>
            <person name="Willis C.L."/>
        </authorList>
    </citation>
    <scope>NUCLEOTIDE SEQUENCE</scope>
    <source>
        <strain evidence="3">UAMH 3620</strain>
    </source>
</reference>
<sequence length="259" mass="29864">MVAIRDLLLSLPLLNVLTSANPTSFSHHDLNHQLPVGWVDPDIEAAERDGFYFENPEMDCKYVSQPYIYKAFKTLETDMSRLFTLIHKDVHFTIVGNHPGAGVYHDLMHFYVNALRRVALVGSENPEKFRVIPKGIHGGCNQEWSVQEMNFQGLSNSGTPFDIINVWVTRWSEKKQMVEVRTYIDSMKVTQLLHENENWWNSTRHIHHYEWMPGPTGMPNLTELYALMPEEDRPKGHAPGEGLTGRVLGYMPAEWDEEE</sequence>
<feature type="signal peptide" evidence="1">
    <location>
        <begin position="1"/>
        <end position="20"/>
    </location>
</feature>
<evidence type="ECO:0000259" key="2">
    <source>
        <dbReference type="PROSITE" id="PS51303"/>
    </source>
</evidence>
<dbReference type="EMBL" id="MT724050">
    <property type="protein sequence ID" value="QTE76006.1"/>
    <property type="molecule type" value="Genomic_DNA"/>
</dbReference>
<evidence type="ECO:0000256" key="1">
    <source>
        <dbReference type="SAM" id="SignalP"/>
    </source>
</evidence>